<sequence length="99" mass="11523">MTKLKLINAITEKTKMTKKEANDFFNCFNQIIIDALQKNDKVPVPGLGIIQLRDRQEKNCKLPKKKEILHVPAHVVPVLKMSKKMKTTFRFFAKNNKQK</sequence>
<comment type="similarity">
    <text evidence="1">Belongs to the bacterial histone-like protein family.</text>
</comment>
<dbReference type="Proteomes" id="UP001210120">
    <property type="component" value="Chromosome"/>
</dbReference>
<dbReference type="InterPro" id="IPR010992">
    <property type="entry name" value="IHF-like_DNA-bd_dom_sf"/>
</dbReference>
<dbReference type="EMBL" id="CP115156">
    <property type="protein sequence ID" value="WBL31520.1"/>
    <property type="molecule type" value="Genomic_DNA"/>
</dbReference>
<dbReference type="PANTHER" id="PTHR33175:SF2">
    <property type="entry name" value="INTEGRATION HOST FACTOR SUBUNIT ALPHA"/>
    <property type="match status" value="1"/>
</dbReference>
<name>A0ABY7M3G8_9MOLU</name>
<dbReference type="SUPFAM" id="SSF47729">
    <property type="entry name" value="IHF-like DNA-binding proteins"/>
    <property type="match status" value="1"/>
</dbReference>
<evidence type="ECO:0000256" key="1">
    <source>
        <dbReference type="RuleBase" id="RU003939"/>
    </source>
</evidence>
<accession>A0ABY7M3G8</accession>
<protein>
    <submittedName>
        <fullName evidence="2">HU family DNA-binding protein</fullName>
    </submittedName>
</protein>
<organism evidence="2 3">
    <name type="scientific">Candidatus Phytoplasma sacchari</name>
    <dbReference type="NCBI Taxonomy" id="2609813"/>
    <lineage>
        <taxon>Bacteria</taxon>
        <taxon>Bacillati</taxon>
        <taxon>Mycoplasmatota</taxon>
        <taxon>Mollicutes</taxon>
        <taxon>Acholeplasmatales</taxon>
        <taxon>Acholeplasmataceae</taxon>
        <taxon>Candidatus Phytoplasma</taxon>
        <taxon>16SrXI (Rice yellow dwarf group)</taxon>
    </lineage>
</organism>
<evidence type="ECO:0000313" key="3">
    <source>
        <dbReference type="Proteomes" id="UP001210120"/>
    </source>
</evidence>
<dbReference type="InterPro" id="IPR000119">
    <property type="entry name" value="Hist_DNA-bd"/>
</dbReference>
<dbReference type="Gene3D" id="4.10.520.10">
    <property type="entry name" value="IHF-like DNA-binding proteins"/>
    <property type="match status" value="1"/>
</dbReference>
<gene>
    <name evidence="2" type="ORF">O7R10_00440</name>
</gene>
<dbReference type="PANTHER" id="PTHR33175">
    <property type="entry name" value="DNA-BINDING PROTEIN HU"/>
    <property type="match status" value="1"/>
</dbReference>
<dbReference type="GO" id="GO:0003677">
    <property type="term" value="F:DNA binding"/>
    <property type="evidence" value="ECO:0007669"/>
    <property type="project" value="UniProtKB-KW"/>
</dbReference>
<proteinExistence type="inferred from homology"/>
<keyword evidence="2" id="KW-0238">DNA-binding</keyword>
<dbReference type="SMART" id="SM00411">
    <property type="entry name" value="BHL"/>
    <property type="match status" value="1"/>
</dbReference>
<reference evidence="2" key="1">
    <citation type="submission" date="2022-12" db="EMBL/GenBank/DDBJ databases">
        <title>Genomic Characterization of Candidatus Phytoplasma sacchari in China.</title>
        <authorList>
            <person name="Zhang R.-Y."/>
        </authorList>
    </citation>
    <scope>NUCLEOTIDE SEQUENCE [LARGE SCALE GENOMIC DNA]</scope>
    <source>
        <strain evidence="2">SCWL1</strain>
    </source>
</reference>
<evidence type="ECO:0000313" key="2">
    <source>
        <dbReference type="EMBL" id="WBL31520.1"/>
    </source>
</evidence>
<dbReference type="Pfam" id="PF00216">
    <property type="entry name" value="Bac_DNA_binding"/>
    <property type="match status" value="1"/>
</dbReference>
<keyword evidence="3" id="KW-1185">Reference proteome</keyword>